<dbReference type="Proteomes" id="UP000027120">
    <property type="component" value="Unassembled WGS sequence"/>
</dbReference>
<dbReference type="STRING" id="2711.A0A067F7M5"/>
<dbReference type="SUPFAM" id="SSF56815">
    <property type="entry name" value="Sec1/munc18-like (SM) proteins"/>
    <property type="match status" value="1"/>
</dbReference>
<dbReference type="EMBL" id="KK784913">
    <property type="protein sequence ID" value="KDO63394.1"/>
    <property type="molecule type" value="Genomic_DNA"/>
</dbReference>
<dbReference type="eggNOG" id="ENOG502QQIB">
    <property type="taxonomic scope" value="Eukaryota"/>
</dbReference>
<evidence type="ECO:0000313" key="3">
    <source>
        <dbReference type="Proteomes" id="UP000027120"/>
    </source>
</evidence>
<sequence>MALLDVTKSCIDSIKQISEHIKDAILYLDSGCTESFQLIGAFPVLLELGVRAVCCLENMSPLDSVVDWNSNIDPMRKMVVMTSRLLSDAHRYIVRCLSASYGIRHCAIFTSISEIAHSAYTDSPLGPDAFHEYETLLLQDYEELVRKRQTKSGQSEDTGFQKRLTFEDDGWSHLTSSEEDTSTFEASSSGKDFYKEDVGQELVVSVHHFPMILCPLSPRVFVLPSEGSVAEACLSVEHEDSLSPVLPPIGTGLFSDGDDVPPGAILTAHLIYHLASKMDLKMEIFSLGDLSKNVGKLLTDMSSLYDVGRRKRTAGLLLVDRTFDLLTPCCHGDSLVDRMFSSLPRRKRTAFYAHIKGSQSRAKLGSSSVQRSPVEVQIPLAKILSEEDSKLDDSRLQGNIEAFLRGWDAYNSSSEVVDLSLSSEIELLSGSFVSTENFRGTPYMEALLDRRMKDGTVLIKKWLQEALRQENLTVNVRSRPGSATKSELQAMIKALAKNQSSLVRNRGIIQFATAALAALDESHSARWDAFISAEKMLHVSAEDTSQSLAAQIGDLINKSCLVGSHDQKTRKMELSSRLLSFKDALLLTVTGYILAGENFPTSGSGGPFSWQEEHFLKEAIVDAIFENPSEAKFKFLHEQQYNDMQLKLELQDRVDNLFKFLHKVSGLKRKNIPLRDSAFGSDSHFHGDSYASKGLLYKLLMKVLAKSDVPGLEYHSST</sequence>
<gene>
    <name evidence="2" type="ORF">CISIN_1g0039652mg</name>
</gene>
<dbReference type="GO" id="GO:0016192">
    <property type="term" value="P:vesicle-mediated transport"/>
    <property type="evidence" value="ECO:0000318"/>
    <property type="project" value="GO_Central"/>
</dbReference>
<dbReference type="InterPro" id="IPR027482">
    <property type="entry name" value="Sec1-like_dom2"/>
</dbReference>
<organism evidence="2 3">
    <name type="scientific">Citrus sinensis</name>
    <name type="common">Sweet orange</name>
    <name type="synonym">Citrus aurantium var. sinensis</name>
    <dbReference type="NCBI Taxonomy" id="2711"/>
    <lineage>
        <taxon>Eukaryota</taxon>
        <taxon>Viridiplantae</taxon>
        <taxon>Streptophyta</taxon>
        <taxon>Embryophyta</taxon>
        <taxon>Tracheophyta</taxon>
        <taxon>Spermatophyta</taxon>
        <taxon>Magnoliopsida</taxon>
        <taxon>eudicotyledons</taxon>
        <taxon>Gunneridae</taxon>
        <taxon>Pentapetalae</taxon>
        <taxon>rosids</taxon>
        <taxon>malvids</taxon>
        <taxon>Sapindales</taxon>
        <taxon>Rutaceae</taxon>
        <taxon>Aurantioideae</taxon>
        <taxon>Citrus</taxon>
    </lineage>
</organism>
<dbReference type="PANTHER" id="PTHR11679">
    <property type="entry name" value="VESICLE PROTEIN SORTING-ASSOCIATED"/>
    <property type="match status" value="1"/>
</dbReference>
<name>A0A067F7M5_CITSI</name>
<dbReference type="AlphaFoldDB" id="A0A067F7M5"/>
<proteinExistence type="inferred from homology"/>
<dbReference type="InterPro" id="IPR001619">
    <property type="entry name" value="Sec1-like"/>
</dbReference>
<protein>
    <recommendedName>
        <fullName evidence="4">Sec1 family domain-containing protein MIP3</fullName>
    </recommendedName>
</protein>
<feature type="non-terminal residue" evidence="2">
    <location>
        <position position="718"/>
    </location>
</feature>
<comment type="similarity">
    <text evidence="1">Belongs to the STXBP/unc-18/SEC1 family.</text>
</comment>
<accession>A0A067F7M5</accession>
<evidence type="ECO:0008006" key="4">
    <source>
        <dbReference type="Google" id="ProtNLM"/>
    </source>
</evidence>
<reference evidence="2 3" key="1">
    <citation type="submission" date="2014-04" db="EMBL/GenBank/DDBJ databases">
        <authorList>
            <consortium name="International Citrus Genome Consortium"/>
            <person name="Gmitter F."/>
            <person name="Chen C."/>
            <person name="Farmerie W."/>
            <person name="Harkins T."/>
            <person name="Desany B."/>
            <person name="Mohiuddin M."/>
            <person name="Kodira C."/>
            <person name="Borodovsky M."/>
            <person name="Lomsadze A."/>
            <person name="Burns P."/>
            <person name="Jenkins J."/>
            <person name="Prochnik S."/>
            <person name="Shu S."/>
            <person name="Chapman J."/>
            <person name="Pitluck S."/>
            <person name="Schmutz J."/>
            <person name="Rokhsar D."/>
        </authorList>
    </citation>
    <scope>NUCLEOTIDE SEQUENCE</scope>
</reference>
<evidence type="ECO:0000313" key="2">
    <source>
        <dbReference type="EMBL" id="KDO63394.1"/>
    </source>
</evidence>
<keyword evidence="3" id="KW-1185">Reference proteome</keyword>
<dbReference type="PaxDb" id="2711-XP_006468996.1"/>
<dbReference type="InterPro" id="IPR036045">
    <property type="entry name" value="Sec1-like_sf"/>
</dbReference>
<dbReference type="GO" id="GO:0006886">
    <property type="term" value="P:intracellular protein transport"/>
    <property type="evidence" value="ECO:0000318"/>
    <property type="project" value="GO_Central"/>
</dbReference>
<evidence type="ECO:0000256" key="1">
    <source>
        <dbReference type="ARBA" id="ARBA00009884"/>
    </source>
</evidence>
<dbReference type="Gene3D" id="3.40.50.1910">
    <property type="match status" value="1"/>
</dbReference>